<feature type="region of interest" description="Disordered" evidence="1">
    <location>
        <begin position="330"/>
        <end position="398"/>
    </location>
</feature>
<protein>
    <submittedName>
        <fullName evidence="2">Uncharacterized protein</fullName>
    </submittedName>
</protein>
<sequence length="398" mass="44099">MEVELDIAPMCLKTNKDGSRLVVGCVDGSVRFYDTSAEVEQQGALKEIWRFVTKSSVRGVEIDDDLKQVYAVTKNRALCVFDMETGRRIRCILKCHSDVPSAMCVLPPTALKNQQLATADESGEVKTWDLRANEPVVRKWKQQEEEINDLKLDCKHNLIASSSDGTLAAYDLRKGKFKVRSEAMHSELSAICPTNKYTYVGGQDGFVEVFDLNEYGNILERIESGYEMGVNGIVELRLGLLLLSSNGSNKLKLLNVMPSKRLGAMGSHGEDDIDGIDVITISQDKSTVFSAVSMNCSIKKWNLAPIVGQIPILRAQDAKKKKGQVAQGFFDDLVGGNGDEPKSKRQKTSEAESGEDQDEEESGVDSDDEEIDDEEDHVIDDEAEDEAEEEEDDEDVDE</sequence>
<dbReference type="InterPro" id="IPR036322">
    <property type="entry name" value="WD40_repeat_dom_sf"/>
</dbReference>
<gene>
    <name evidence="2" type="ORF">CAMP_LOCUS9313</name>
</gene>
<feature type="compositionally biased region" description="Basic and acidic residues" evidence="1">
    <location>
        <begin position="339"/>
        <end position="350"/>
    </location>
</feature>
<dbReference type="AlphaFoldDB" id="A0A9P1IMC1"/>
<comment type="caution">
    <text evidence="2">The sequence shown here is derived from an EMBL/GenBank/DDBJ whole genome shotgun (WGS) entry which is preliminary data.</text>
</comment>
<keyword evidence="3" id="KW-1185">Reference proteome</keyword>
<dbReference type="EMBL" id="CANHGI010000003">
    <property type="protein sequence ID" value="CAI5446676.1"/>
    <property type="molecule type" value="Genomic_DNA"/>
</dbReference>
<dbReference type="PANTHER" id="PTHR44156">
    <property type="entry name" value="SUPERNUMERARY LIMBS, ISOFORM B-RELATED"/>
    <property type="match status" value="1"/>
</dbReference>
<dbReference type="Gene3D" id="2.130.10.10">
    <property type="entry name" value="YVTN repeat-like/Quinoprotein amine dehydrogenase"/>
    <property type="match status" value="2"/>
</dbReference>
<dbReference type="OrthoDB" id="5994at2759"/>
<organism evidence="2 3">
    <name type="scientific">Caenorhabditis angaria</name>
    <dbReference type="NCBI Taxonomy" id="860376"/>
    <lineage>
        <taxon>Eukaryota</taxon>
        <taxon>Metazoa</taxon>
        <taxon>Ecdysozoa</taxon>
        <taxon>Nematoda</taxon>
        <taxon>Chromadorea</taxon>
        <taxon>Rhabditida</taxon>
        <taxon>Rhabditina</taxon>
        <taxon>Rhabditomorpha</taxon>
        <taxon>Rhabditoidea</taxon>
        <taxon>Rhabditidae</taxon>
        <taxon>Peloderinae</taxon>
        <taxon>Caenorhabditis</taxon>
    </lineage>
</organism>
<dbReference type="InterPro" id="IPR053299">
    <property type="entry name" value="ASTRA_WD_repeat"/>
</dbReference>
<proteinExistence type="predicted"/>
<dbReference type="SMART" id="SM00320">
    <property type="entry name" value="WD40"/>
    <property type="match status" value="6"/>
</dbReference>
<dbReference type="InterPro" id="IPR001680">
    <property type="entry name" value="WD40_rpt"/>
</dbReference>
<dbReference type="InterPro" id="IPR015943">
    <property type="entry name" value="WD40/YVTN_repeat-like_dom_sf"/>
</dbReference>
<evidence type="ECO:0000313" key="2">
    <source>
        <dbReference type="EMBL" id="CAI5446676.1"/>
    </source>
</evidence>
<evidence type="ECO:0000256" key="1">
    <source>
        <dbReference type="SAM" id="MobiDB-lite"/>
    </source>
</evidence>
<dbReference type="Proteomes" id="UP001152747">
    <property type="component" value="Unassembled WGS sequence"/>
</dbReference>
<dbReference type="SUPFAM" id="SSF50978">
    <property type="entry name" value="WD40 repeat-like"/>
    <property type="match status" value="1"/>
</dbReference>
<feature type="compositionally biased region" description="Acidic residues" evidence="1">
    <location>
        <begin position="352"/>
        <end position="398"/>
    </location>
</feature>
<dbReference type="Pfam" id="PF00400">
    <property type="entry name" value="WD40"/>
    <property type="match status" value="1"/>
</dbReference>
<accession>A0A9P1IMC1</accession>
<evidence type="ECO:0000313" key="3">
    <source>
        <dbReference type="Proteomes" id="UP001152747"/>
    </source>
</evidence>
<reference evidence="2" key="1">
    <citation type="submission" date="2022-11" db="EMBL/GenBank/DDBJ databases">
        <authorList>
            <person name="Kikuchi T."/>
        </authorList>
    </citation>
    <scope>NUCLEOTIDE SEQUENCE</scope>
    <source>
        <strain evidence="2">PS1010</strain>
    </source>
</reference>
<name>A0A9P1IMC1_9PELO</name>